<keyword evidence="3" id="KW-0378">Hydrolase</keyword>
<organism evidence="5 6">
    <name type="scientific">Tetrapyrgos nigripes</name>
    <dbReference type="NCBI Taxonomy" id="182062"/>
    <lineage>
        <taxon>Eukaryota</taxon>
        <taxon>Fungi</taxon>
        <taxon>Dikarya</taxon>
        <taxon>Basidiomycota</taxon>
        <taxon>Agaricomycotina</taxon>
        <taxon>Agaricomycetes</taxon>
        <taxon>Agaricomycetidae</taxon>
        <taxon>Agaricales</taxon>
        <taxon>Marasmiineae</taxon>
        <taxon>Marasmiaceae</taxon>
        <taxon>Tetrapyrgos</taxon>
    </lineage>
</organism>
<evidence type="ECO:0000259" key="4">
    <source>
        <dbReference type="Pfam" id="PF16113"/>
    </source>
</evidence>
<gene>
    <name evidence="5" type="ORF">D9758_000876</name>
</gene>
<evidence type="ECO:0000313" key="6">
    <source>
        <dbReference type="Proteomes" id="UP000559256"/>
    </source>
</evidence>
<evidence type="ECO:0000256" key="3">
    <source>
        <dbReference type="ARBA" id="ARBA00022801"/>
    </source>
</evidence>
<dbReference type="PANTHER" id="PTHR43176:SF3">
    <property type="entry name" value="3-HYDROXYISOBUTYRYL-COA HYDROLASE, MITOCHONDRIAL"/>
    <property type="match status" value="1"/>
</dbReference>
<evidence type="ECO:0000256" key="2">
    <source>
        <dbReference type="ARBA" id="ARBA00011915"/>
    </source>
</evidence>
<dbReference type="EMBL" id="JAACJM010000003">
    <property type="protein sequence ID" value="KAF5373676.1"/>
    <property type="molecule type" value="Genomic_DNA"/>
</dbReference>
<dbReference type="EC" id="3.1.2.4" evidence="2"/>
<dbReference type="Proteomes" id="UP000559256">
    <property type="component" value="Unassembled WGS sequence"/>
</dbReference>
<dbReference type="AlphaFoldDB" id="A0A8H5GZ03"/>
<dbReference type="SUPFAM" id="SSF52096">
    <property type="entry name" value="ClpP/crotonase"/>
    <property type="match status" value="1"/>
</dbReference>
<protein>
    <recommendedName>
        <fullName evidence="2">3-hydroxyisobutyryl-CoA hydrolase</fullName>
        <ecNumber evidence="2">3.1.2.4</ecNumber>
    </recommendedName>
</protein>
<dbReference type="GO" id="GO:0006574">
    <property type="term" value="P:L-valine catabolic process"/>
    <property type="evidence" value="ECO:0007669"/>
    <property type="project" value="TreeGrafter"/>
</dbReference>
<name>A0A8H5GZ03_9AGAR</name>
<dbReference type="Pfam" id="PF16113">
    <property type="entry name" value="ECH_2"/>
    <property type="match status" value="1"/>
</dbReference>
<dbReference type="GO" id="GO:0005739">
    <property type="term" value="C:mitochondrion"/>
    <property type="evidence" value="ECO:0007669"/>
    <property type="project" value="TreeGrafter"/>
</dbReference>
<dbReference type="PANTHER" id="PTHR43176">
    <property type="entry name" value="3-HYDROXYISOBUTYRYL-COA HYDROLASE-RELATED"/>
    <property type="match status" value="1"/>
</dbReference>
<evidence type="ECO:0000313" key="5">
    <source>
        <dbReference type="EMBL" id="KAF5373676.1"/>
    </source>
</evidence>
<reference evidence="5 6" key="1">
    <citation type="journal article" date="2020" name="ISME J.">
        <title>Uncovering the hidden diversity of litter-decomposition mechanisms in mushroom-forming fungi.</title>
        <authorList>
            <person name="Floudas D."/>
            <person name="Bentzer J."/>
            <person name="Ahren D."/>
            <person name="Johansson T."/>
            <person name="Persson P."/>
            <person name="Tunlid A."/>
        </authorList>
    </citation>
    <scope>NUCLEOTIDE SEQUENCE [LARGE SCALE GENOMIC DNA]</scope>
    <source>
        <strain evidence="5 6">CBS 291.85</strain>
    </source>
</reference>
<accession>A0A8H5GZ03</accession>
<dbReference type="NCBIfam" id="NF004127">
    <property type="entry name" value="PRK05617.1"/>
    <property type="match status" value="1"/>
</dbReference>
<dbReference type="InterPro" id="IPR045004">
    <property type="entry name" value="ECH_dom"/>
</dbReference>
<comment type="catalytic activity">
    <reaction evidence="1">
        <text>3-hydroxy-2-methylpropanoyl-CoA + H2O = 3-hydroxy-2-methylpropanoate + CoA + H(+)</text>
        <dbReference type="Rhea" id="RHEA:20888"/>
        <dbReference type="ChEBI" id="CHEBI:11805"/>
        <dbReference type="ChEBI" id="CHEBI:15377"/>
        <dbReference type="ChEBI" id="CHEBI:15378"/>
        <dbReference type="ChEBI" id="CHEBI:57287"/>
        <dbReference type="ChEBI" id="CHEBI:57340"/>
        <dbReference type="EC" id="3.1.2.4"/>
    </reaction>
</comment>
<dbReference type="CDD" id="cd06558">
    <property type="entry name" value="crotonase-like"/>
    <property type="match status" value="1"/>
</dbReference>
<comment type="caution">
    <text evidence="5">The sequence shown here is derived from an EMBL/GenBank/DDBJ whole genome shotgun (WGS) entry which is preliminary data.</text>
</comment>
<feature type="domain" description="Enoyl-CoA hydratase/isomerase" evidence="4">
    <location>
        <begin position="48"/>
        <end position="393"/>
    </location>
</feature>
<sequence length="495" mass="55031">MWSRSLISKRMSRPVLRAAQRTQTIARHMSTDAPQQPPVVFESLLSTRVYRLNRPQKLNALDTTMIGLVRSKAEEWSQSDLCGVIWGSGEGRAFCAGGDVAGVVSDASNSETRPKAVEFFRREFELDYILGALKKPYVAIMDGITMGGGVGLSINASFRVATENTQFAMPEVKIGYSPDVGASFFMSRLDGELGTYLALTGETIRGRAVFPVSEHGIATHYIPAKRIPMLLESVSAVENPTFDQVNQLIEENVSEPEHPGRFESDFVGVKRFFLDYAFRHDKVEDIYGALEEIKKSTEGDISEWASKTISHLNMRSPTSLKVALRAIRAGRSMNLLEALKMEFNIAAAYCNGASPDFKTGVTAVIVEKKTKERPQWNPATLEEVTDEIVDRFFSSESEYLQGTREFSMPAEFLNNNDPSKYALPTQQSIHDMVTGAHKSSGGTGLMLDELVSNFENMYGNKIGVREKVLEVADRKCKVVDNADGNNVWLKWNYTV</sequence>
<dbReference type="OrthoDB" id="1737613at2759"/>
<evidence type="ECO:0000256" key="1">
    <source>
        <dbReference type="ARBA" id="ARBA00001709"/>
    </source>
</evidence>
<dbReference type="Gene3D" id="3.90.226.10">
    <property type="entry name" value="2-enoyl-CoA Hydratase, Chain A, domain 1"/>
    <property type="match status" value="1"/>
</dbReference>
<dbReference type="InterPro" id="IPR032259">
    <property type="entry name" value="HIBYL-CoA-H"/>
</dbReference>
<dbReference type="GO" id="GO:0003860">
    <property type="term" value="F:3-hydroxyisobutyryl-CoA hydrolase activity"/>
    <property type="evidence" value="ECO:0007669"/>
    <property type="project" value="UniProtKB-EC"/>
</dbReference>
<proteinExistence type="predicted"/>
<dbReference type="InterPro" id="IPR029045">
    <property type="entry name" value="ClpP/crotonase-like_dom_sf"/>
</dbReference>
<keyword evidence="6" id="KW-1185">Reference proteome</keyword>